<reference evidence="2" key="1">
    <citation type="journal article" date="2020" name="Stud. Mycol.">
        <title>101 Dothideomycetes genomes: a test case for predicting lifestyles and emergence of pathogens.</title>
        <authorList>
            <person name="Haridas S."/>
            <person name="Albert R."/>
            <person name="Binder M."/>
            <person name="Bloem J."/>
            <person name="Labutti K."/>
            <person name="Salamov A."/>
            <person name="Andreopoulos B."/>
            <person name="Baker S."/>
            <person name="Barry K."/>
            <person name="Bills G."/>
            <person name="Bluhm B."/>
            <person name="Cannon C."/>
            <person name="Castanera R."/>
            <person name="Culley D."/>
            <person name="Daum C."/>
            <person name="Ezra D."/>
            <person name="Gonzalez J."/>
            <person name="Henrissat B."/>
            <person name="Kuo A."/>
            <person name="Liang C."/>
            <person name="Lipzen A."/>
            <person name="Lutzoni F."/>
            <person name="Magnuson J."/>
            <person name="Mondo S."/>
            <person name="Nolan M."/>
            <person name="Ohm R."/>
            <person name="Pangilinan J."/>
            <person name="Park H.-J."/>
            <person name="Ramirez L."/>
            <person name="Alfaro M."/>
            <person name="Sun H."/>
            <person name="Tritt A."/>
            <person name="Yoshinaga Y."/>
            <person name="Zwiers L.-H."/>
            <person name="Turgeon B."/>
            <person name="Goodwin S."/>
            <person name="Spatafora J."/>
            <person name="Crous P."/>
            <person name="Grigoriev I."/>
        </authorList>
    </citation>
    <scope>NUCLEOTIDE SEQUENCE</scope>
    <source>
        <strain evidence="2">CBS 101060</strain>
    </source>
</reference>
<protein>
    <submittedName>
        <fullName evidence="2">Uncharacterized protein</fullName>
    </submittedName>
</protein>
<feature type="compositionally biased region" description="Basic and acidic residues" evidence="1">
    <location>
        <begin position="182"/>
        <end position="191"/>
    </location>
</feature>
<proteinExistence type="predicted"/>
<name>A0A9P4S8H7_9PEZI</name>
<feature type="region of interest" description="Disordered" evidence="1">
    <location>
        <begin position="166"/>
        <end position="231"/>
    </location>
</feature>
<dbReference type="OrthoDB" id="2563155at2759"/>
<feature type="compositionally biased region" description="Polar residues" evidence="1">
    <location>
        <begin position="13"/>
        <end position="40"/>
    </location>
</feature>
<evidence type="ECO:0000313" key="3">
    <source>
        <dbReference type="Proteomes" id="UP000799429"/>
    </source>
</evidence>
<feature type="compositionally biased region" description="Basic and acidic residues" evidence="1">
    <location>
        <begin position="204"/>
        <end position="216"/>
    </location>
</feature>
<feature type="region of interest" description="Disordered" evidence="1">
    <location>
        <begin position="126"/>
        <end position="147"/>
    </location>
</feature>
<feature type="compositionally biased region" description="Polar residues" evidence="1">
    <location>
        <begin position="192"/>
        <end position="201"/>
    </location>
</feature>
<dbReference type="EMBL" id="MU006097">
    <property type="protein sequence ID" value="KAF2838036.1"/>
    <property type="molecule type" value="Genomic_DNA"/>
</dbReference>
<feature type="compositionally biased region" description="Pro residues" evidence="1">
    <location>
        <begin position="218"/>
        <end position="229"/>
    </location>
</feature>
<feature type="compositionally biased region" description="Polar residues" evidence="1">
    <location>
        <begin position="133"/>
        <end position="146"/>
    </location>
</feature>
<accession>A0A9P4S8H7</accession>
<sequence>MLRYIPPALRNQGIGNSSTNSASTPTIPRTLESLSSQTQRESNRENRIHYDDIHEHFWPLDGNDENHTPAMSFYQRATLNNSAKSPDKLDYVLLFPEAHPRWDNDRIIFVKSHLELLPDDPNLAEASKGAVSTPDNTAATSSSNGAVESAEVGISFLNLESREEKHYPAAETSVEPSIKSSVEQKDSHFSHIENTNPSLNPGESIKDSPISEKAPKEPLNPNPSIPSAPLPTGIAVFEQKARMTDNRYSFVGWFKIKDLERLAPHSQRLIDMLEQKWQGKKRNPVLWNESLGYEWAVVRFEEDEGAKRENGELKIVPGKGYRERDRGVRQRSGGSAEDDGVREWGSARFGAGADKRGDRGSGAQGRSWRPGNSE</sequence>
<evidence type="ECO:0000256" key="1">
    <source>
        <dbReference type="SAM" id="MobiDB-lite"/>
    </source>
</evidence>
<evidence type="ECO:0000313" key="2">
    <source>
        <dbReference type="EMBL" id="KAF2838036.1"/>
    </source>
</evidence>
<comment type="caution">
    <text evidence="2">The sequence shown here is derived from an EMBL/GenBank/DDBJ whole genome shotgun (WGS) entry which is preliminary data.</text>
</comment>
<dbReference type="Proteomes" id="UP000799429">
    <property type="component" value="Unassembled WGS sequence"/>
</dbReference>
<keyword evidence="3" id="KW-1185">Reference proteome</keyword>
<dbReference type="AlphaFoldDB" id="A0A9P4S8H7"/>
<gene>
    <name evidence="2" type="ORF">M501DRAFT_850147</name>
</gene>
<organism evidence="2 3">
    <name type="scientific">Patellaria atrata CBS 101060</name>
    <dbReference type="NCBI Taxonomy" id="1346257"/>
    <lineage>
        <taxon>Eukaryota</taxon>
        <taxon>Fungi</taxon>
        <taxon>Dikarya</taxon>
        <taxon>Ascomycota</taxon>
        <taxon>Pezizomycotina</taxon>
        <taxon>Dothideomycetes</taxon>
        <taxon>Dothideomycetes incertae sedis</taxon>
        <taxon>Patellariales</taxon>
        <taxon>Patellariaceae</taxon>
        <taxon>Patellaria</taxon>
    </lineage>
</organism>
<feature type="region of interest" description="Disordered" evidence="1">
    <location>
        <begin position="1"/>
        <end position="46"/>
    </location>
</feature>
<feature type="region of interest" description="Disordered" evidence="1">
    <location>
        <begin position="318"/>
        <end position="374"/>
    </location>
</feature>